<evidence type="ECO:0000313" key="2">
    <source>
        <dbReference type="Proteomes" id="UP000670092"/>
    </source>
</evidence>
<reference evidence="1 2" key="1">
    <citation type="submission" date="2021-01" db="EMBL/GenBank/DDBJ databases">
        <title>Chromosome-level genome assembly of a human fungal pathogen reveals clustering of transcriptionally co-regulated genes.</title>
        <authorList>
            <person name="Voorhies M."/>
            <person name="Cohen S."/>
            <person name="Shea T.P."/>
            <person name="Petrus S."/>
            <person name="Munoz J.F."/>
            <person name="Poplawski S."/>
            <person name="Goldman W.E."/>
            <person name="Michael T."/>
            <person name="Cuomo C.A."/>
            <person name="Sil A."/>
            <person name="Beyhan S."/>
        </authorList>
    </citation>
    <scope>NUCLEOTIDE SEQUENCE [LARGE SCALE GENOMIC DNA]</scope>
    <source>
        <strain evidence="1 2">G184AR</strain>
    </source>
</reference>
<dbReference type="EMBL" id="JAEVHI010000004">
    <property type="protein sequence ID" value="KAG5293174.1"/>
    <property type="molecule type" value="Genomic_DNA"/>
</dbReference>
<accession>A0A8H7YPA4</accession>
<sequence length="55" mass="6053">MNPAYIVLLSSPFVFPPSHPDPSSFLFVVIDSIHTFQQQSQGFQPPPPPPFARGS</sequence>
<name>A0A8H7YPA4_AJECA</name>
<organism evidence="1 2">
    <name type="scientific">Ajellomyces capsulatus</name>
    <name type="common">Darling's disease fungus</name>
    <name type="synonym">Histoplasma capsulatum</name>
    <dbReference type="NCBI Taxonomy" id="5037"/>
    <lineage>
        <taxon>Eukaryota</taxon>
        <taxon>Fungi</taxon>
        <taxon>Dikarya</taxon>
        <taxon>Ascomycota</taxon>
        <taxon>Pezizomycotina</taxon>
        <taxon>Eurotiomycetes</taxon>
        <taxon>Eurotiomycetidae</taxon>
        <taxon>Onygenales</taxon>
        <taxon>Ajellomycetaceae</taxon>
        <taxon>Histoplasma</taxon>
    </lineage>
</organism>
<comment type="caution">
    <text evidence="1">The sequence shown here is derived from an EMBL/GenBank/DDBJ whole genome shotgun (WGS) entry which is preliminary data.</text>
</comment>
<dbReference type="AlphaFoldDB" id="A0A8H7YPA4"/>
<protein>
    <submittedName>
        <fullName evidence="1">Uncharacterized protein</fullName>
    </submittedName>
</protein>
<dbReference type="Proteomes" id="UP000670092">
    <property type="component" value="Unassembled WGS sequence"/>
</dbReference>
<proteinExistence type="predicted"/>
<evidence type="ECO:0000313" key="1">
    <source>
        <dbReference type="EMBL" id="KAG5293174.1"/>
    </source>
</evidence>
<dbReference type="VEuPathDB" id="FungiDB:I7I52_04400"/>
<gene>
    <name evidence="1" type="ORF">I7I52_04400</name>
</gene>